<dbReference type="EMBL" id="JAUUTY010000007">
    <property type="protein sequence ID" value="KAK1606433.1"/>
    <property type="molecule type" value="Genomic_DNA"/>
</dbReference>
<comment type="pathway">
    <text evidence="1">Protein modification; protein ubiquitination.</text>
</comment>
<dbReference type="InterPro" id="IPR056423">
    <property type="entry name" value="BACK_BPM_SPOP"/>
</dbReference>
<dbReference type="PANTHER" id="PTHR26379:SF187">
    <property type="entry name" value="OS07G0655300 PROTEIN"/>
    <property type="match status" value="1"/>
</dbReference>
<reference evidence="5" key="1">
    <citation type="submission" date="2023-07" db="EMBL/GenBank/DDBJ databases">
        <title>A chromosome-level genome assembly of Lolium multiflorum.</title>
        <authorList>
            <person name="Chen Y."/>
            <person name="Copetti D."/>
            <person name="Kolliker R."/>
            <person name="Studer B."/>
        </authorList>
    </citation>
    <scope>NUCLEOTIDE SEQUENCE</scope>
    <source>
        <strain evidence="5">02402/16</strain>
        <tissue evidence="5">Leaf</tissue>
    </source>
</reference>
<dbReference type="EMBL" id="JAUUTY010000497">
    <property type="protein sequence ID" value="KAK1601162.1"/>
    <property type="molecule type" value="Genomic_DNA"/>
</dbReference>
<dbReference type="Proteomes" id="UP001231189">
    <property type="component" value="Unassembled WGS sequence"/>
</dbReference>
<dbReference type="InterPro" id="IPR011333">
    <property type="entry name" value="SKP1/BTB/POZ_sf"/>
</dbReference>
<dbReference type="GO" id="GO:0016567">
    <property type="term" value="P:protein ubiquitination"/>
    <property type="evidence" value="ECO:0007669"/>
    <property type="project" value="InterPro"/>
</dbReference>
<evidence type="ECO:0000256" key="1">
    <source>
        <dbReference type="ARBA" id="ARBA00004906"/>
    </source>
</evidence>
<feature type="domain" description="BPM/SPOP BACK" evidence="3">
    <location>
        <begin position="76"/>
        <end position="126"/>
    </location>
</feature>
<dbReference type="AlphaFoldDB" id="A0AAD8QSQ8"/>
<dbReference type="Gene3D" id="3.30.710.10">
    <property type="entry name" value="Potassium Channel Kv1.1, Chain A"/>
    <property type="match status" value="1"/>
</dbReference>
<comment type="similarity">
    <text evidence="2">Belongs to the Tdpoz family.</text>
</comment>
<name>A0AAD8QSQ8_LOLMU</name>
<dbReference type="Pfam" id="PF24570">
    <property type="entry name" value="BACK_BPM_SPOP"/>
    <property type="match status" value="1"/>
</dbReference>
<dbReference type="SUPFAM" id="SSF54695">
    <property type="entry name" value="POZ domain"/>
    <property type="match status" value="1"/>
</dbReference>
<proteinExistence type="inferred from homology"/>
<protein>
    <recommendedName>
        <fullName evidence="3">BPM/SPOP BACK domain-containing protein</fullName>
    </recommendedName>
</protein>
<dbReference type="Gene3D" id="6.10.250.3030">
    <property type="match status" value="1"/>
</dbReference>
<accession>A0AAD8QSQ8</accession>
<comment type="caution">
    <text evidence="5">The sequence shown here is derived from an EMBL/GenBank/DDBJ whole genome shotgun (WGS) entry which is preliminary data.</text>
</comment>
<sequence>MTGAAMQSITLHEMAPDKFKIMLRFMFTNVLPEEGELGDSHLVIFQDLLVAADRYALGRLKVMGAQKLLDSLTVDTVATMLACTDTYNCPELKSKCLDFFAVDKYFKKAVFTYVFVVLMQKIPSITDA</sequence>
<gene>
    <name evidence="4" type="ORF">QYE76_000085</name>
    <name evidence="5" type="ORF">QYE76_030106</name>
</gene>
<evidence type="ECO:0000256" key="2">
    <source>
        <dbReference type="ARBA" id="ARBA00010846"/>
    </source>
</evidence>
<dbReference type="PANTHER" id="PTHR26379">
    <property type="entry name" value="BTB/POZ AND MATH DOMAIN-CONTAINING PROTEIN 1"/>
    <property type="match status" value="1"/>
</dbReference>
<keyword evidence="6" id="KW-1185">Reference proteome</keyword>
<evidence type="ECO:0000313" key="4">
    <source>
        <dbReference type="EMBL" id="KAK1601162.1"/>
    </source>
</evidence>
<evidence type="ECO:0000313" key="5">
    <source>
        <dbReference type="EMBL" id="KAK1606433.1"/>
    </source>
</evidence>
<evidence type="ECO:0000259" key="3">
    <source>
        <dbReference type="Pfam" id="PF24570"/>
    </source>
</evidence>
<organism evidence="5 6">
    <name type="scientific">Lolium multiflorum</name>
    <name type="common">Italian ryegrass</name>
    <name type="synonym">Lolium perenne subsp. multiflorum</name>
    <dbReference type="NCBI Taxonomy" id="4521"/>
    <lineage>
        <taxon>Eukaryota</taxon>
        <taxon>Viridiplantae</taxon>
        <taxon>Streptophyta</taxon>
        <taxon>Embryophyta</taxon>
        <taxon>Tracheophyta</taxon>
        <taxon>Spermatophyta</taxon>
        <taxon>Magnoliopsida</taxon>
        <taxon>Liliopsida</taxon>
        <taxon>Poales</taxon>
        <taxon>Poaceae</taxon>
        <taxon>BOP clade</taxon>
        <taxon>Pooideae</taxon>
        <taxon>Poodae</taxon>
        <taxon>Poeae</taxon>
        <taxon>Poeae Chloroplast Group 2 (Poeae type)</taxon>
        <taxon>Loliodinae</taxon>
        <taxon>Loliinae</taxon>
        <taxon>Lolium</taxon>
    </lineage>
</organism>
<dbReference type="InterPro" id="IPR045005">
    <property type="entry name" value="BPM1-6"/>
</dbReference>
<evidence type="ECO:0000313" key="6">
    <source>
        <dbReference type="Proteomes" id="UP001231189"/>
    </source>
</evidence>